<feature type="compositionally biased region" description="Low complexity" evidence="1">
    <location>
        <begin position="254"/>
        <end position="326"/>
    </location>
</feature>
<sequence>MALVLGACSRPGANTEATDAGVIGLPGRPSPLAIPSCEVLLPEDLRDLTLNGFAMKEERACPTCGPLCTLSSAALPDVALSVAYDCQPGYASADVRALLAPTLNAGGEEVSALGRAAARRSPVQGMTQVVAWDDDTPCVVVVTLLGDEPDRAMDVARLAVTSHKGMEDAKEDAGTEAPRVEGDNPFGDAPLEPLDTLTAPRAGTTDVLSAPPGTRAPPPVVPAPAPRPPRPSATAPTGGGATPVRPAAVPPINVPAVVTPRPATMPVAPTVTSSAATPAPSAPNTATPAPSAPTAPTSVTPAPSTPTAPAGTPSPTPAQSSGTAAPDAPPNAE</sequence>
<accession>A0ABX9QAL2</accession>
<reference evidence="2 3" key="1">
    <citation type="submission" date="2018-09" db="EMBL/GenBank/DDBJ databases">
        <authorList>
            <person name="Livingstone P.G."/>
            <person name="Whitworth D.E."/>
        </authorList>
    </citation>
    <scope>NUCLEOTIDE SEQUENCE [LARGE SCALE GENOMIC DNA]</scope>
    <source>
        <strain evidence="2 3">CA031B</strain>
    </source>
</reference>
<organism evidence="2 3">
    <name type="scientific">Corallococcus praedator</name>
    <dbReference type="NCBI Taxonomy" id="2316724"/>
    <lineage>
        <taxon>Bacteria</taxon>
        <taxon>Pseudomonadati</taxon>
        <taxon>Myxococcota</taxon>
        <taxon>Myxococcia</taxon>
        <taxon>Myxococcales</taxon>
        <taxon>Cystobacterineae</taxon>
        <taxon>Myxococcaceae</taxon>
        <taxon>Corallococcus</taxon>
    </lineage>
</organism>
<comment type="caution">
    <text evidence="2">The sequence shown here is derived from an EMBL/GenBank/DDBJ whole genome shotgun (WGS) entry which is preliminary data.</text>
</comment>
<evidence type="ECO:0008006" key="4">
    <source>
        <dbReference type="Google" id="ProtNLM"/>
    </source>
</evidence>
<feature type="compositionally biased region" description="Basic and acidic residues" evidence="1">
    <location>
        <begin position="164"/>
        <end position="182"/>
    </location>
</feature>
<evidence type="ECO:0000313" key="2">
    <source>
        <dbReference type="EMBL" id="RKH94462.1"/>
    </source>
</evidence>
<feature type="compositionally biased region" description="Low complexity" evidence="1">
    <location>
        <begin position="232"/>
        <end position="247"/>
    </location>
</feature>
<keyword evidence="3" id="KW-1185">Reference proteome</keyword>
<feature type="compositionally biased region" description="Pro residues" evidence="1">
    <location>
        <begin position="214"/>
        <end position="231"/>
    </location>
</feature>
<gene>
    <name evidence="2" type="ORF">D7Y13_33335</name>
</gene>
<dbReference type="Proteomes" id="UP000278907">
    <property type="component" value="Unassembled WGS sequence"/>
</dbReference>
<name>A0ABX9QAL2_9BACT</name>
<dbReference type="EMBL" id="RAWI01000380">
    <property type="protein sequence ID" value="RKH94462.1"/>
    <property type="molecule type" value="Genomic_DNA"/>
</dbReference>
<feature type="region of interest" description="Disordered" evidence="1">
    <location>
        <begin position="162"/>
        <end position="333"/>
    </location>
</feature>
<evidence type="ECO:0000256" key="1">
    <source>
        <dbReference type="SAM" id="MobiDB-lite"/>
    </source>
</evidence>
<proteinExistence type="predicted"/>
<protein>
    <recommendedName>
        <fullName evidence="4">DUF3558 domain-containing protein</fullName>
    </recommendedName>
</protein>
<evidence type="ECO:0000313" key="3">
    <source>
        <dbReference type="Proteomes" id="UP000278907"/>
    </source>
</evidence>